<dbReference type="AlphaFoldDB" id="A0A1X3DIV5"/>
<dbReference type="Proteomes" id="UP000193303">
    <property type="component" value="Unassembled WGS sequence"/>
</dbReference>
<dbReference type="RefSeq" id="WP_085358996.1">
    <property type="nucleotide sequence ID" value="NZ_MTAB01000009.1"/>
</dbReference>
<evidence type="ECO:0000259" key="1">
    <source>
        <dbReference type="Pfam" id="PF22302"/>
    </source>
</evidence>
<proteinExistence type="predicted"/>
<protein>
    <recommendedName>
        <fullName evidence="1">DUF6968 domain-containing protein</fullName>
    </recommendedName>
</protein>
<organism evidence="2 3">
    <name type="scientific">Neisseria dumasiana</name>
    <dbReference type="NCBI Taxonomy" id="1931275"/>
    <lineage>
        <taxon>Bacteria</taxon>
        <taxon>Pseudomonadati</taxon>
        <taxon>Pseudomonadota</taxon>
        <taxon>Betaproteobacteria</taxon>
        <taxon>Neisseriales</taxon>
        <taxon>Neisseriaceae</taxon>
        <taxon>Neisseria</taxon>
    </lineage>
</organism>
<comment type="caution">
    <text evidence="2">The sequence shown here is derived from an EMBL/GenBank/DDBJ whole genome shotgun (WGS) entry which is preliminary data.</text>
</comment>
<feature type="domain" description="DUF6968" evidence="1">
    <location>
        <begin position="13"/>
        <end position="81"/>
    </location>
</feature>
<gene>
    <name evidence="2" type="ORF">BV912_05545</name>
</gene>
<accession>A0A1X3DIV5</accession>
<dbReference type="EMBL" id="MTAB01000009">
    <property type="protein sequence ID" value="OSI22434.1"/>
    <property type="molecule type" value="Genomic_DNA"/>
</dbReference>
<dbReference type="Pfam" id="PF22302">
    <property type="entry name" value="DUF6968"/>
    <property type="match status" value="1"/>
</dbReference>
<evidence type="ECO:0000313" key="2">
    <source>
        <dbReference type="EMBL" id="OSI22434.1"/>
    </source>
</evidence>
<sequence>MAEKLNIDTAIAYRTLELAGNPEEKVNIFIGKPEKLHEEEWICPYRIVGAGKDINFQIHALDGIQTLQLIWKVIDGTLAGANLALCWPGGDPFAGFTEEY</sequence>
<dbReference type="OrthoDB" id="4570917at2"/>
<name>A0A1X3DIV5_9NEIS</name>
<dbReference type="InterPro" id="IPR054241">
    <property type="entry name" value="DUF6968"/>
</dbReference>
<evidence type="ECO:0000313" key="3">
    <source>
        <dbReference type="Proteomes" id="UP000193303"/>
    </source>
</evidence>
<reference evidence="3" key="1">
    <citation type="submission" date="2017-01" db="EMBL/GenBank/DDBJ databases">
        <authorList>
            <person name="Mah S.A."/>
            <person name="Swanson W.J."/>
            <person name="Moy G.W."/>
            <person name="Vacquier V.D."/>
        </authorList>
    </citation>
    <scope>NUCLEOTIDE SEQUENCE [LARGE SCALE GENOMIC DNA]</scope>
    <source>
        <strain evidence="3">124861</strain>
    </source>
</reference>